<dbReference type="Proteomes" id="UP000027222">
    <property type="component" value="Unassembled WGS sequence"/>
</dbReference>
<reference evidence="2" key="1">
    <citation type="journal article" date="2014" name="Proc. Natl. Acad. Sci. U.S.A.">
        <title>Extensive sampling of basidiomycete genomes demonstrates inadequacy of the white-rot/brown-rot paradigm for wood decay fungi.</title>
        <authorList>
            <person name="Riley R."/>
            <person name="Salamov A.A."/>
            <person name="Brown D.W."/>
            <person name="Nagy L.G."/>
            <person name="Floudas D."/>
            <person name="Held B.W."/>
            <person name="Levasseur A."/>
            <person name="Lombard V."/>
            <person name="Morin E."/>
            <person name="Otillar R."/>
            <person name="Lindquist E.A."/>
            <person name="Sun H."/>
            <person name="LaButti K.M."/>
            <person name="Schmutz J."/>
            <person name="Jabbour D."/>
            <person name="Luo H."/>
            <person name="Baker S.E."/>
            <person name="Pisabarro A.G."/>
            <person name="Walton J.D."/>
            <person name="Blanchette R.A."/>
            <person name="Henrissat B."/>
            <person name="Martin F."/>
            <person name="Cullen D."/>
            <person name="Hibbett D.S."/>
            <person name="Grigoriev I.V."/>
        </authorList>
    </citation>
    <scope>NUCLEOTIDE SEQUENCE [LARGE SCALE GENOMIC DNA]</scope>
    <source>
        <strain evidence="2">CBS 339.88</strain>
    </source>
</reference>
<evidence type="ECO:0000313" key="2">
    <source>
        <dbReference type="Proteomes" id="UP000027222"/>
    </source>
</evidence>
<accession>A0A067TZJ7</accession>
<sequence length="556" mass="63252">MEWDPAGDDTVPIETGIHSLPNELVSLIFEMNANMFANINALKDTHHSALVSQRWRQILLQRSSVWGKLIDLNVLCKDTTVKEEWVNEILRRSEGALLWIRGSVSGRQDQLRAWRFFEPLIKNNWTRIQKLVVDVASIDERSSTWQMIFQPAPNLETFEVRFYHYSPRDGLNFHAPWTVTSEARVLFSRFRRNQLFDNNAPSLREFVPTQVYFPLSAPWLLNLRSVSFSYPVTLHRTFQAIEQMPLLERLELKEIQYSPNQPNLPHLSFPKLTAIVVSDFLFVCAMVLNHITPAPGCSLSFDCSNEFVTASVLEDAKQALSKYLKLFYQSHTAAEIALRCCDKAFSFTSTTTGSGVNPSFVVNLPFGPMSLIFHHLRAFDSLVLAFTFNSASFPVAHTLDLQFDIPTSHCYTSLLTLSDFSAVEALHVQESSLTTIRKFKEQKLGPGSKALPPPQALLFPALKTLRITGVKGPRSFDKARSPPLFLFLKAYRRHKCPIQVLEFYPANRHPRLGYLRPFGRLLDAEMAGMMLKVLSQGDGREVVCGGVNAYRLFLEY</sequence>
<dbReference type="AlphaFoldDB" id="A0A067TZJ7"/>
<evidence type="ECO:0008006" key="3">
    <source>
        <dbReference type="Google" id="ProtNLM"/>
    </source>
</evidence>
<evidence type="ECO:0000313" key="1">
    <source>
        <dbReference type="EMBL" id="KDR84478.1"/>
    </source>
</evidence>
<gene>
    <name evidence="1" type="ORF">GALMADRAFT_237355</name>
</gene>
<dbReference type="EMBL" id="KL142368">
    <property type="protein sequence ID" value="KDR84478.1"/>
    <property type="molecule type" value="Genomic_DNA"/>
</dbReference>
<organism evidence="1 2">
    <name type="scientific">Galerina marginata (strain CBS 339.88)</name>
    <dbReference type="NCBI Taxonomy" id="685588"/>
    <lineage>
        <taxon>Eukaryota</taxon>
        <taxon>Fungi</taxon>
        <taxon>Dikarya</taxon>
        <taxon>Basidiomycota</taxon>
        <taxon>Agaricomycotina</taxon>
        <taxon>Agaricomycetes</taxon>
        <taxon>Agaricomycetidae</taxon>
        <taxon>Agaricales</taxon>
        <taxon>Agaricineae</taxon>
        <taxon>Strophariaceae</taxon>
        <taxon>Galerina</taxon>
    </lineage>
</organism>
<keyword evidence="2" id="KW-1185">Reference proteome</keyword>
<dbReference type="HOGENOM" id="CLU_030662_0_0_1"/>
<name>A0A067TZJ7_GALM3</name>
<dbReference type="OrthoDB" id="3156934at2759"/>
<protein>
    <recommendedName>
        <fullName evidence="3">F-box domain-containing protein</fullName>
    </recommendedName>
</protein>
<proteinExistence type="predicted"/>